<gene>
    <name evidence="1" type="ORF">ACJMK2_031468</name>
    <name evidence="2" type="ORF">ACJMK2_031610</name>
</gene>
<sequence>MQQFLLPGIFDAVITGEEKYSCVDHTEKTKIDQVLSFRGPDKDTLTRCQATSVAKHAKAPNIIVLNLSKSQLSKQGRLIEPLITEITGSILTGLLCIKNGLQLP</sequence>
<dbReference type="EMBL" id="JBJQND010000004">
    <property type="protein sequence ID" value="KAL3879309.1"/>
    <property type="molecule type" value="Genomic_DNA"/>
</dbReference>
<protein>
    <submittedName>
        <fullName evidence="1">Uncharacterized protein</fullName>
    </submittedName>
</protein>
<evidence type="ECO:0000313" key="2">
    <source>
        <dbReference type="EMBL" id="KAL3879309.1"/>
    </source>
</evidence>
<dbReference type="Proteomes" id="UP001634394">
    <property type="component" value="Unassembled WGS sequence"/>
</dbReference>
<keyword evidence="3" id="KW-1185">Reference proteome</keyword>
<comment type="caution">
    <text evidence="1">The sequence shown here is derived from an EMBL/GenBank/DDBJ whole genome shotgun (WGS) entry which is preliminary data.</text>
</comment>
<proteinExistence type="predicted"/>
<accession>A0ABD3WYW7</accession>
<name>A0ABD3WYW7_SINWO</name>
<organism evidence="1 3">
    <name type="scientific">Sinanodonta woodiana</name>
    <name type="common">Chinese pond mussel</name>
    <name type="synonym">Anodonta woodiana</name>
    <dbReference type="NCBI Taxonomy" id="1069815"/>
    <lineage>
        <taxon>Eukaryota</taxon>
        <taxon>Metazoa</taxon>
        <taxon>Spiralia</taxon>
        <taxon>Lophotrochozoa</taxon>
        <taxon>Mollusca</taxon>
        <taxon>Bivalvia</taxon>
        <taxon>Autobranchia</taxon>
        <taxon>Heteroconchia</taxon>
        <taxon>Palaeoheterodonta</taxon>
        <taxon>Unionida</taxon>
        <taxon>Unionoidea</taxon>
        <taxon>Unionidae</taxon>
        <taxon>Unioninae</taxon>
        <taxon>Sinanodonta</taxon>
    </lineage>
</organism>
<dbReference type="AlphaFoldDB" id="A0ABD3WYW7"/>
<evidence type="ECO:0000313" key="1">
    <source>
        <dbReference type="EMBL" id="KAL3879159.1"/>
    </source>
</evidence>
<reference evidence="1 3" key="1">
    <citation type="submission" date="2024-11" db="EMBL/GenBank/DDBJ databases">
        <title>Chromosome-level genome assembly of the freshwater bivalve Anodonta woodiana.</title>
        <authorList>
            <person name="Chen X."/>
        </authorList>
    </citation>
    <scope>NUCLEOTIDE SEQUENCE [LARGE SCALE GENOMIC DNA]</scope>
    <source>
        <strain evidence="1">MN2024</strain>
        <tissue evidence="1">Gills</tissue>
    </source>
</reference>
<dbReference type="EMBL" id="JBJQND010000004">
    <property type="protein sequence ID" value="KAL3879159.1"/>
    <property type="molecule type" value="Genomic_DNA"/>
</dbReference>
<evidence type="ECO:0000313" key="3">
    <source>
        <dbReference type="Proteomes" id="UP001634394"/>
    </source>
</evidence>